<dbReference type="Proteomes" id="UP000828390">
    <property type="component" value="Unassembled WGS sequence"/>
</dbReference>
<name>A0A9D4NFT5_DREPO</name>
<organism evidence="2 3">
    <name type="scientific">Dreissena polymorpha</name>
    <name type="common">Zebra mussel</name>
    <name type="synonym">Mytilus polymorpha</name>
    <dbReference type="NCBI Taxonomy" id="45954"/>
    <lineage>
        <taxon>Eukaryota</taxon>
        <taxon>Metazoa</taxon>
        <taxon>Spiralia</taxon>
        <taxon>Lophotrochozoa</taxon>
        <taxon>Mollusca</taxon>
        <taxon>Bivalvia</taxon>
        <taxon>Autobranchia</taxon>
        <taxon>Heteroconchia</taxon>
        <taxon>Euheterodonta</taxon>
        <taxon>Imparidentia</taxon>
        <taxon>Neoheterodontei</taxon>
        <taxon>Myida</taxon>
        <taxon>Dreissenoidea</taxon>
        <taxon>Dreissenidae</taxon>
        <taxon>Dreissena</taxon>
    </lineage>
</organism>
<keyword evidence="3" id="KW-1185">Reference proteome</keyword>
<protein>
    <submittedName>
        <fullName evidence="2">Uncharacterized protein</fullName>
    </submittedName>
</protein>
<gene>
    <name evidence="2" type="ORF">DPMN_018792</name>
</gene>
<reference evidence="2" key="1">
    <citation type="journal article" date="2019" name="bioRxiv">
        <title>The Genome of the Zebra Mussel, Dreissena polymorpha: A Resource for Invasive Species Research.</title>
        <authorList>
            <person name="McCartney M.A."/>
            <person name="Auch B."/>
            <person name="Kono T."/>
            <person name="Mallez S."/>
            <person name="Zhang Y."/>
            <person name="Obille A."/>
            <person name="Becker A."/>
            <person name="Abrahante J.E."/>
            <person name="Garbe J."/>
            <person name="Badalamenti J.P."/>
            <person name="Herman A."/>
            <person name="Mangelson H."/>
            <person name="Liachko I."/>
            <person name="Sullivan S."/>
            <person name="Sone E.D."/>
            <person name="Koren S."/>
            <person name="Silverstein K.A.T."/>
            <person name="Beckman K.B."/>
            <person name="Gohl D.M."/>
        </authorList>
    </citation>
    <scope>NUCLEOTIDE SEQUENCE</scope>
    <source>
        <strain evidence="2">Duluth1</strain>
        <tissue evidence="2">Whole animal</tissue>
    </source>
</reference>
<reference evidence="2" key="2">
    <citation type="submission" date="2020-11" db="EMBL/GenBank/DDBJ databases">
        <authorList>
            <person name="McCartney M.A."/>
            <person name="Auch B."/>
            <person name="Kono T."/>
            <person name="Mallez S."/>
            <person name="Becker A."/>
            <person name="Gohl D.M."/>
            <person name="Silverstein K.A.T."/>
            <person name="Koren S."/>
            <person name="Bechman K.B."/>
            <person name="Herman A."/>
            <person name="Abrahante J.E."/>
            <person name="Garbe J."/>
        </authorList>
    </citation>
    <scope>NUCLEOTIDE SEQUENCE</scope>
    <source>
        <strain evidence="2">Duluth1</strain>
        <tissue evidence="2">Whole animal</tissue>
    </source>
</reference>
<feature type="region of interest" description="Disordered" evidence="1">
    <location>
        <begin position="108"/>
        <end position="133"/>
    </location>
</feature>
<dbReference type="AlphaFoldDB" id="A0A9D4NFT5"/>
<evidence type="ECO:0000313" key="2">
    <source>
        <dbReference type="EMBL" id="KAH3894635.1"/>
    </source>
</evidence>
<sequence length="133" mass="14209">MDVRSWSGVLMDVRSSAQADWSGVLMDVQSSTQAGWSGSTQTGQGPHRLVRSLNGCAKCNWSGFALAGWSGFALAGQVLSQISPHWLVRGLNGCAKCSWSGLSSDNHLVDGPTDQQTDRHEQSNIPPLLQRGA</sequence>
<evidence type="ECO:0000256" key="1">
    <source>
        <dbReference type="SAM" id="MobiDB-lite"/>
    </source>
</evidence>
<comment type="caution">
    <text evidence="2">The sequence shown here is derived from an EMBL/GenBank/DDBJ whole genome shotgun (WGS) entry which is preliminary data.</text>
</comment>
<proteinExistence type="predicted"/>
<dbReference type="EMBL" id="JAIWYP010000001">
    <property type="protein sequence ID" value="KAH3894635.1"/>
    <property type="molecule type" value="Genomic_DNA"/>
</dbReference>
<evidence type="ECO:0000313" key="3">
    <source>
        <dbReference type="Proteomes" id="UP000828390"/>
    </source>
</evidence>
<accession>A0A9D4NFT5</accession>